<proteinExistence type="predicted"/>
<dbReference type="PANTHER" id="PTHR33498">
    <property type="entry name" value="TRANSPOSASE FOR INSERTION SEQUENCE ELEMENT IS1557"/>
    <property type="match status" value="1"/>
</dbReference>
<reference evidence="4" key="1">
    <citation type="journal article" date="2011" name="Proc. Natl. Acad. Sci. U.S.A.">
        <title>Genomic insights into the physiology and ecology of the marine filamentous cyanobacterium Lyngbya majuscula.</title>
        <authorList>
            <person name="Jones A.C."/>
            <person name="Monroe E.A."/>
            <person name="Podell S."/>
            <person name="Hess W.R."/>
            <person name="Klages S."/>
            <person name="Esquenazi E."/>
            <person name="Niessen S."/>
            <person name="Hoover H."/>
            <person name="Rothmann M."/>
            <person name="Lasken R.S."/>
            <person name="Yates J.R.III."/>
            <person name="Reinhardt R."/>
            <person name="Kube M."/>
            <person name="Burkart M.D."/>
            <person name="Allen E.E."/>
            <person name="Dorrestein P.C."/>
            <person name="Gerwick W.H."/>
            <person name="Gerwick L."/>
        </authorList>
    </citation>
    <scope>NUCLEOTIDE SEQUENCE [LARGE SCALE GENOMIC DNA]</scope>
    <source>
        <strain evidence="4">3L</strain>
    </source>
</reference>
<name>F4Y461_9CYAN</name>
<protein>
    <submittedName>
        <fullName evidence="3">Transposase</fullName>
    </submittedName>
</protein>
<dbReference type="InterPro" id="IPR047951">
    <property type="entry name" value="Transpos_ISL3"/>
</dbReference>
<evidence type="ECO:0000313" key="3">
    <source>
        <dbReference type="EMBL" id="EGJ28380.1"/>
    </source>
</evidence>
<accession>F4Y461</accession>
<dbReference type="Pfam" id="PF01610">
    <property type="entry name" value="DDE_Tnp_ISL3"/>
    <property type="match status" value="1"/>
</dbReference>
<keyword evidence="4" id="KW-1185">Reference proteome</keyword>
<dbReference type="eggNOG" id="COG3464">
    <property type="taxonomic scope" value="Bacteria"/>
</dbReference>
<evidence type="ECO:0000259" key="1">
    <source>
        <dbReference type="Pfam" id="PF01610"/>
    </source>
</evidence>
<dbReference type="Proteomes" id="UP000003959">
    <property type="component" value="Unassembled WGS sequence"/>
</dbReference>
<feature type="domain" description="Transposase IS204/IS1001/IS1096/IS1165 zinc-finger" evidence="2">
    <location>
        <begin position="36"/>
        <end position="79"/>
    </location>
</feature>
<feature type="domain" description="Transposase IS204/IS1001/IS1096/IS1165 DDE" evidence="1">
    <location>
        <begin position="149"/>
        <end position="254"/>
    </location>
</feature>
<evidence type="ECO:0000259" key="2">
    <source>
        <dbReference type="Pfam" id="PF14690"/>
    </source>
</evidence>
<dbReference type="PANTHER" id="PTHR33498:SF1">
    <property type="entry name" value="TRANSPOSASE FOR INSERTION SEQUENCE ELEMENT IS1557"/>
    <property type="match status" value="1"/>
</dbReference>
<dbReference type="InterPro" id="IPR029261">
    <property type="entry name" value="Transposase_Znf"/>
</dbReference>
<dbReference type="NCBIfam" id="NF033550">
    <property type="entry name" value="transpos_ISL3"/>
    <property type="match status" value="1"/>
</dbReference>
<dbReference type="HOGENOM" id="CLU_041900_1_1_3"/>
<gene>
    <name evidence="3" type="ORF">LYNGBM3L_75060</name>
</gene>
<dbReference type="Pfam" id="PF14690">
    <property type="entry name" value="Zn_ribbon_ISL3"/>
    <property type="match status" value="1"/>
</dbReference>
<organism evidence="3 4">
    <name type="scientific">Moorena producens 3L</name>
    <dbReference type="NCBI Taxonomy" id="489825"/>
    <lineage>
        <taxon>Bacteria</taxon>
        <taxon>Bacillati</taxon>
        <taxon>Cyanobacteriota</taxon>
        <taxon>Cyanophyceae</taxon>
        <taxon>Coleofasciculales</taxon>
        <taxon>Coleofasciculaceae</taxon>
        <taxon>Moorena</taxon>
    </lineage>
</organism>
<dbReference type="InterPro" id="IPR002560">
    <property type="entry name" value="Transposase_DDE"/>
</dbReference>
<dbReference type="AlphaFoldDB" id="F4Y461"/>
<sequence>MLTELLDIKGVKVGSRHQHKGIGIILQIESISNESICTQCGTKSYKLHQNHRYIIKDLPWGESPVFLEINRRQFKCQKCKKPFSEKLDFVRKRRKYTKRLAETTLKEVLRSDIRSVAQKGLVTTEEIERMLKDARSDLPKSPPKNLKKLGIDEIALVKGKGNYCAVLIDLEKSVLIQILEGRTQLEIKNFLIKWGREVLDKIEEVSIDLWQGYKSLVLELMPNAQVVADRFHVMVQINQELDSQIKLEKTQLTTLLKNAKTKSDK</sequence>
<evidence type="ECO:0000313" key="4">
    <source>
        <dbReference type="Proteomes" id="UP000003959"/>
    </source>
</evidence>
<dbReference type="EMBL" id="GL890975">
    <property type="protein sequence ID" value="EGJ28380.1"/>
    <property type="molecule type" value="Genomic_DNA"/>
</dbReference>